<gene>
    <name evidence="2" type="ORF">BLNAU_22076</name>
</gene>
<dbReference type="EMBL" id="JARBJD010000370">
    <property type="protein sequence ID" value="KAK2942995.1"/>
    <property type="molecule type" value="Genomic_DNA"/>
</dbReference>
<dbReference type="Proteomes" id="UP001281761">
    <property type="component" value="Unassembled WGS sequence"/>
</dbReference>
<name>A0ABQ9WU22_9EUKA</name>
<accession>A0ABQ9WU22</accession>
<sequence length="251" mass="26812">MTTTATFSSTSGKQTVAQSSEGTGMMNKITQPPSLISSLFRISAGTFSLTACDTGTPTMTSLSETCLSLADIADGASLSLTGSVFQNVKLAHPSLGTAIVLRLGSSFSSDTTSLFSRHLVDSPVAILRPPQNNNGASSQKKKNNRNGLSAKVTERTQRLPLSDTGNRLCLAQSDELLRLLLCQPTHSNPYLAHSAPTLLFTWLVRHNNNHVLHIVLRSSHLADPFKFPEPSSNDAPTGTSSFRPSFATQIV</sequence>
<evidence type="ECO:0000313" key="2">
    <source>
        <dbReference type="EMBL" id="KAK2942995.1"/>
    </source>
</evidence>
<proteinExistence type="predicted"/>
<evidence type="ECO:0000256" key="1">
    <source>
        <dbReference type="SAM" id="MobiDB-lite"/>
    </source>
</evidence>
<evidence type="ECO:0000313" key="3">
    <source>
        <dbReference type="Proteomes" id="UP001281761"/>
    </source>
</evidence>
<keyword evidence="3" id="KW-1185">Reference proteome</keyword>
<organism evidence="2 3">
    <name type="scientific">Blattamonas nauphoetae</name>
    <dbReference type="NCBI Taxonomy" id="2049346"/>
    <lineage>
        <taxon>Eukaryota</taxon>
        <taxon>Metamonada</taxon>
        <taxon>Preaxostyla</taxon>
        <taxon>Oxymonadida</taxon>
        <taxon>Blattamonas</taxon>
    </lineage>
</organism>
<feature type="region of interest" description="Disordered" evidence="1">
    <location>
        <begin position="126"/>
        <end position="154"/>
    </location>
</feature>
<protein>
    <submittedName>
        <fullName evidence="2">Uncharacterized protein</fullName>
    </submittedName>
</protein>
<comment type="caution">
    <text evidence="2">The sequence shown here is derived from an EMBL/GenBank/DDBJ whole genome shotgun (WGS) entry which is preliminary data.</text>
</comment>
<reference evidence="2 3" key="1">
    <citation type="journal article" date="2022" name="bioRxiv">
        <title>Genomics of Preaxostyla Flagellates Illuminates Evolutionary Transitions and the Path Towards Mitochondrial Loss.</title>
        <authorList>
            <person name="Novak L.V.F."/>
            <person name="Treitli S.C."/>
            <person name="Pyrih J."/>
            <person name="Halakuc P."/>
            <person name="Pipaliya S.V."/>
            <person name="Vacek V."/>
            <person name="Brzon O."/>
            <person name="Soukal P."/>
            <person name="Eme L."/>
            <person name="Dacks J.B."/>
            <person name="Karnkowska A."/>
            <person name="Elias M."/>
            <person name="Hampl V."/>
        </authorList>
    </citation>
    <scope>NUCLEOTIDE SEQUENCE [LARGE SCALE GENOMIC DNA]</scope>
    <source>
        <strain evidence="2">NAU3</strain>
        <tissue evidence="2">Gut</tissue>
    </source>
</reference>
<feature type="region of interest" description="Disordered" evidence="1">
    <location>
        <begin position="1"/>
        <end position="25"/>
    </location>
</feature>